<keyword evidence="4 10" id="KW-0698">rRNA processing</keyword>
<dbReference type="CDD" id="cd18084">
    <property type="entry name" value="RsmE-like"/>
    <property type="match status" value="1"/>
</dbReference>
<protein>
    <recommendedName>
        <fullName evidence="10">Ribosomal RNA small subunit methyltransferase E</fullName>
        <ecNumber evidence="10">2.1.1.193</ecNumber>
    </recommendedName>
</protein>
<evidence type="ECO:0000256" key="10">
    <source>
        <dbReference type="PIRNR" id="PIRNR015601"/>
    </source>
</evidence>
<reference evidence="13 14" key="2">
    <citation type="submission" date="2019-01" db="EMBL/GenBank/DDBJ databases">
        <title>Tautonia sociabilis, a novel thermotolerant planctomycete of Isosphaeraceae family, isolated from a 4000 m deep subterranean habitat.</title>
        <authorList>
            <person name="Kovaleva O.L."/>
            <person name="Elcheninov A.G."/>
            <person name="Van Heerden E."/>
            <person name="Toshchakov S.V."/>
            <person name="Novikov A."/>
            <person name="Bonch-Osmolovskaya E.A."/>
            <person name="Kublanov I.V."/>
        </authorList>
    </citation>
    <scope>NUCLEOTIDE SEQUENCE [LARGE SCALE GENOMIC DNA]</scope>
    <source>
        <strain evidence="13 14">GM2012</strain>
    </source>
</reference>
<dbReference type="SUPFAM" id="SSF88697">
    <property type="entry name" value="PUA domain-like"/>
    <property type="match status" value="1"/>
</dbReference>
<dbReference type="InterPro" id="IPR029028">
    <property type="entry name" value="Alpha/beta_knot_MTases"/>
</dbReference>
<dbReference type="GO" id="GO:0070475">
    <property type="term" value="P:rRNA base methylation"/>
    <property type="evidence" value="ECO:0007669"/>
    <property type="project" value="TreeGrafter"/>
</dbReference>
<dbReference type="NCBIfam" id="TIGR00046">
    <property type="entry name" value="RsmE family RNA methyltransferase"/>
    <property type="match status" value="1"/>
</dbReference>
<proteinExistence type="inferred from homology"/>
<keyword evidence="6 10" id="KW-0808">Transferase</keyword>
<dbReference type="SUPFAM" id="SSF75217">
    <property type="entry name" value="alpha/beta knot"/>
    <property type="match status" value="1"/>
</dbReference>
<organism evidence="13 14">
    <name type="scientific">Tautonia sociabilis</name>
    <dbReference type="NCBI Taxonomy" id="2080755"/>
    <lineage>
        <taxon>Bacteria</taxon>
        <taxon>Pseudomonadati</taxon>
        <taxon>Planctomycetota</taxon>
        <taxon>Planctomycetia</taxon>
        <taxon>Isosphaerales</taxon>
        <taxon>Isosphaeraceae</taxon>
        <taxon>Tautonia</taxon>
    </lineage>
</organism>
<keyword evidence="7 10" id="KW-0949">S-adenosyl-L-methionine</keyword>
<dbReference type="InterPro" id="IPR029026">
    <property type="entry name" value="tRNA_m1G_MTases_N"/>
</dbReference>
<dbReference type="Pfam" id="PF04452">
    <property type="entry name" value="Methyltrans_RNA"/>
    <property type="match status" value="1"/>
</dbReference>
<comment type="function">
    <text evidence="8 10">Specifically methylates the N3 position of the uracil ring of uridine 1498 (m3U1498) in 16S rRNA. Acts on the fully assembled 30S ribosomal subunit.</text>
</comment>
<comment type="caution">
    <text evidence="13">The sequence shown here is derived from an EMBL/GenBank/DDBJ whole genome shotgun (WGS) entry which is preliminary data.</text>
</comment>
<dbReference type="InterPro" id="IPR046887">
    <property type="entry name" value="RsmE_PUA-like"/>
</dbReference>
<comment type="catalytic activity">
    <reaction evidence="9 10">
        <text>uridine(1498) in 16S rRNA + S-adenosyl-L-methionine = N(3)-methyluridine(1498) in 16S rRNA + S-adenosyl-L-homocysteine + H(+)</text>
        <dbReference type="Rhea" id="RHEA:42920"/>
        <dbReference type="Rhea" id="RHEA-COMP:10283"/>
        <dbReference type="Rhea" id="RHEA-COMP:10284"/>
        <dbReference type="ChEBI" id="CHEBI:15378"/>
        <dbReference type="ChEBI" id="CHEBI:57856"/>
        <dbReference type="ChEBI" id="CHEBI:59789"/>
        <dbReference type="ChEBI" id="CHEBI:65315"/>
        <dbReference type="ChEBI" id="CHEBI:74502"/>
        <dbReference type="EC" id="2.1.1.193"/>
    </reaction>
</comment>
<evidence type="ECO:0000256" key="9">
    <source>
        <dbReference type="ARBA" id="ARBA00047944"/>
    </source>
</evidence>
<dbReference type="GO" id="GO:0005737">
    <property type="term" value="C:cytoplasm"/>
    <property type="evidence" value="ECO:0007669"/>
    <property type="project" value="UniProtKB-SubCell"/>
</dbReference>
<evidence type="ECO:0000256" key="7">
    <source>
        <dbReference type="ARBA" id="ARBA00022691"/>
    </source>
</evidence>
<dbReference type="PANTHER" id="PTHR30027">
    <property type="entry name" value="RIBOSOMAL RNA SMALL SUBUNIT METHYLTRANSFERASE E"/>
    <property type="match status" value="1"/>
</dbReference>
<dbReference type="Pfam" id="PF20260">
    <property type="entry name" value="PUA_4"/>
    <property type="match status" value="1"/>
</dbReference>
<dbReference type="Proteomes" id="UP000280296">
    <property type="component" value="Unassembled WGS sequence"/>
</dbReference>
<dbReference type="EMBL" id="RYZH01000002">
    <property type="protein sequence ID" value="RUL89538.1"/>
    <property type="molecule type" value="Genomic_DNA"/>
</dbReference>
<evidence type="ECO:0000259" key="12">
    <source>
        <dbReference type="Pfam" id="PF20260"/>
    </source>
</evidence>
<keyword evidence="3 10" id="KW-0963">Cytoplasm</keyword>
<evidence type="ECO:0000256" key="4">
    <source>
        <dbReference type="ARBA" id="ARBA00022552"/>
    </source>
</evidence>
<dbReference type="OrthoDB" id="9815641at2"/>
<dbReference type="InterPro" id="IPR046886">
    <property type="entry name" value="RsmE_MTase_dom"/>
</dbReference>
<reference evidence="13 14" key="1">
    <citation type="submission" date="2018-12" db="EMBL/GenBank/DDBJ databases">
        <authorList>
            <person name="Toschakov S.V."/>
        </authorList>
    </citation>
    <scope>NUCLEOTIDE SEQUENCE [LARGE SCALE GENOMIC DNA]</scope>
    <source>
        <strain evidence="13 14">GM2012</strain>
    </source>
</reference>
<comment type="subcellular location">
    <subcellularLocation>
        <location evidence="1 10">Cytoplasm</location>
    </subcellularLocation>
</comment>
<comment type="similarity">
    <text evidence="2 10">Belongs to the RNA methyltransferase RsmE family.</text>
</comment>
<evidence type="ECO:0000256" key="1">
    <source>
        <dbReference type="ARBA" id="ARBA00004496"/>
    </source>
</evidence>
<dbReference type="RefSeq" id="WP_126723614.1">
    <property type="nucleotide sequence ID" value="NZ_RYZH01000002.1"/>
</dbReference>
<dbReference type="PIRSF" id="PIRSF015601">
    <property type="entry name" value="MTase_slr0722"/>
    <property type="match status" value="1"/>
</dbReference>
<evidence type="ECO:0000313" key="14">
    <source>
        <dbReference type="Proteomes" id="UP000280296"/>
    </source>
</evidence>
<name>A0A432MRJ3_9BACT</name>
<dbReference type="InterPro" id="IPR015947">
    <property type="entry name" value="PUA-like_sf"/>
</dbReference>
<accession>A0A432MRJ3</accession>
<dbReference type="AlphaFoldDB" id="A0A432MRJ3"/>
<evidence type="ECO:0000256" key="5">
    <source>
        <dbReference type="ARBA" id="ARBA00022603"/>
    </source>
</evidence>
<dbReference type="EC" id="2.1.1.193" evidence="10"/>
<evidence type="ECO:0000313" key="13">
    <source>
        <dbReference type="EMBL" id="RUL89538.1"/>
    </source>
</evidence>
<evidence type="ECO:0000256" key="6">
    <source>
        <dbReference type="ARBA" id="ARBA00022679"/>
    </source>
</evidence>
<dbReference type="InterPro" id="IPR006700">
    <property type="entry name" value="RsmE"/>
</dbReference>
<evidence type="ECO:0000256" key="2">
    <source>
        <dbReference type="ARBA" id="ARBA00005528"/>
    </source>
</evidence>
<dbReference type="GO" id="GO:0070042">
    <property type="term" value="F:rRNA (uridine-N3-)-methyltransferase activity"/>
    <property type="evidence" value="ECO:0007669"/>
    <property type="project" value="TreeGrafter"/>
</dbReference>
<sequence>MERVYVPDPIVGPMVEVSGPEAHHLARVRRSVPGDRVELFDGRGNAVQGRIEAVGRSTVSVVIEAPLPTRPVPSATVTLASAVPKGERFDWLIEKATELGVARLIPIRTARSVVDPRSSKLDRLRRLVVEASKQSGRNRLMELGAPIDWEDLIGQGPLGVGLVAHPAGEPIGRVGPAREVTVAIGPEGGFTDEEIGRALASGWRAVGLGPTILRIETAGLAACAAILSRSEGEVP</sequence>
<dbReference type="Gene3D" id="3.40.1280.10">
    <property type="match status" value="1"/>
</dbReference>
<evidence type="ECO:0000256" key="8">
    <source>
        <dbReference type="ARBA" id="ARBA00025699"/>
    </source>
</evidence>
<evidence type="ECO:0000259" key="11">
    <source>
        <dbReference type="Pfam" id="PF04452"/>
    </source>
</evidence>
<evidence type="ECO:0000256" key="3">
    <source>
        <dbReference type="ARBA" id="ARBA00022490"/>
    </source>
</evidence>
<dbReference type="PANTHER" id="PTHR30027:SF3">
    <property type="entry name" value="16S RRNA (URACIL(1498)-N(3))-METHYLTRANSFERASE"/>
    <property type="match status" value="1"/>
</dbReference>
<keyword evidence="5 10" id="KW-0489">Methyltransferase</keyword>
<gene>
    <name evidence="13" type="ORF">TsocGM_01845</name>
</gene>
<feature type="domain" description="Ribosomal RNA small subunit methyltransferase E methyltransferase" evidence="11">
    <location>
        <begin position="76"/>
        <end position="226"/>
    </location>
</feature>
<feature type="domain" description="Ribosomal RNA small subunit methyltransferase E PUA-like" evidence="12">
    <location>
        <begin position="18"/>
        <end position="64"/>
    </location>
</feature>
<keyword evidence="14" id="KW-1185">Reference proteome</keyword>